<protein>
    <submittedName>
        <fullName evidence="1">Uncharacterized protein</fullName>
    </submittedName>
</protein>
<accession>A0AAC9ITJ8</accession>
<organism evidence="1 2">
    <name type="scientific">Polynucleobacter asymbioticus</name>
    <dbReference type="NCBI Taxonomy" id="576611"/>
    <lineage>
        <taxon>Bacteria</taxon>
        <taxon>Pseudomonadati</taxon>
        <taxon>Pseudomonadota</taxon>
        <taxon>Betaproteobacteria</taxon>
        <taxon>Burkholderiales</taxon>
        <taxon>Burkholderiaceae</taxon>
        <taxon>Polynucleobacter</taxon>
    </lineage>
</organism>
<gene>
    <name evidence="1" type="ORF">AOC25_08225</name>
</gene>
<dbReference type="Proteomes" id="UP000182060">
    <property type="component" value="Chromosome"/>
</dbReference>
<dbReference type="EMBL" id="CP015017">
    <property type="protein sequence ID" value="APC01610.1"/>
    <property type="molecule type" value="Genomic_DNA"/>
</dbReference>
<proteinExistence type="predicted"/>
<dbReference type="AlphaFoldDB" id="A0AAC9ITJ8"/>
<evidence type="ECO:0000313" key="1">
    <source>
        <dbReference type="EMBL" id="APC01610.1"/>
    </source>
</evidence>
<sequence>MIEMTMKFLQINILRKLWLLVLAVPLVGCISSQPFPQGVVLTPPTPTPVMRAPKVGQEWVYQVRNIFNQEILDVVTEKVVSVGKEIRIARTGLKAGPLDDEIQSPWGHVIQDPHWKPTQKFEQAIPLWPEQLVPGWSGFYRTRYQVPGYPDSSYYWGLNIKAIEWERITVPAGSFAVLHYQSEAPYFESNDLFRLANYRLDDYWLSPEIGRWVIRRDYGRYITAGVYWSNAYWEDYLQWELISWK</sequence>
<name>A0AAC9ITJ8_9BURK</name>
<reference evidence="1" key="1">
    <citation type="journal article" date="2017" name="Appl. Environ. Microbiol.">
        <title>Microdiversification of a pelagic Polynucleobacter species is mainly driven by acquisition of genomic islands from a partially interspecific gene pool.</title>
        <authorList>
            <person name="Hoetzinger M."/>
            <person name="Hahn M.W."/>
            <person name="Jezberova J."/>
            <person name="Schmidt J."/>
            <person name="Koll U."/>
        </authorList>
    </citation>
    <scope>NUCLEOTIDE SEQUENCE</scope>
    <source>
        <strain evidence="1">MWH-RechtKol4</strain>
    </source>
</reference>
<evidence type="ECO:0000313" key="2">
    <source>
        <dbReference type="Proteomes" id="UP000182060"/>
    </source>
</evidence>